<accession>A0A426Z3A3</accession>
<dbReference type="Proteomes" id="UP000287651">
    <property type="component" value="Unassembled WGS sequence"/>
</dbReference>
<proteinExistence type="predicted"/>
<gene>
    <name evidence="2" type="ORF">B296_00031984</name>
</gene>
<dbReference type="AlphaFoldDB" id="A0A426Z3A3"/>
<feature type="region of interest" description="Disordered" evidence="1">
    <location>
        <begin position="22"/>
        <end position="59"/>
    </location>
</feature>
<evidence type="ECO:0000313" key="3">
    <source>
        <dbReference type="Proteomes" id="UP000287651"/>
    </source>
</evidence>
<sequence>MLQRTHPRSGWLVLLDHLSASRSGGGGAVGSAHSSSRLRPTPETKTESHAMMGVPSRTRPTGTIHSCWLEWWNERAHHANSAPPPAPTRRRQQLAAMAAQDLRPTLGAASRLASCASSLAEKGRAFVVILVAAGGFGLMRQLARGEGAGLRRHLGCGGGWGGGVRKRRRKTTVHGGGSGGGGRRGNIGREGWWQEWVPVAEE</sequence>
<organism evidence="2 3">
    <name type="scientific">Ensete ventricosum</name>
    <name type="common">Abyssinian banana</name>
    <name type="synonym">Musa ensete</name>
    <dbReference type="NCBI Taxonomy" id="4639"/>
    <lineage>
        <taxon>Eukaryota</taxon>
        <taxon>Viridiplantae</taxon>
        <taxon>Streptophyta</taxon>
        <taxon>Embryophyta</taxon>
        <taxon>Tracheophyta</taxon>
        <taxon>Spermatophyta</taxon>
        <taxon>Magnoliopsida</taxon>
        <taxon>Liliopsida</taxon>
        <taxon>Zingiberales</taxon>
        <taxon>Musaceae</taxon>
        <taxon>Ensete</taxon>
    </lineage>
</organism>
<comment type="caution">
    <text evidence="2">The sequence shown here is derived from an EMBL/GenBank/DDBJ whole genome shotgun (WGS) entry which is preliminary data.</text>
</comment>
<evidence type="ECO:0000313" key="2">
    <source>
        <dbReference type="EMBL" id="RRT58457.1"/>
    </source>
</evidence>
<protein>
    <submittedName>
        <fullName evidence="2">Uncharacterized protein</fullName>
    </submittedName>
</protein>
<evidence type="ECO:0000256" key="1">
    <source>
        <dbReference type="SAM" id="MobiDB-lite"/>
    </source>
</evidence>
<reference evidence="2 3" key="1">
    <citation type="journal article" date="2014" name="Agronomy (Basel)">
        <title>A Draft Genome Sequence for Ensete ventricosum, the Drought-Tolerant Tree Against Hunger.</title>
        <authorList>
            <person name="Harrison J."/>
            <person name="Moore K.A."/>
            <person name="Paszkiewicz K."/>
            <person name="Jones T."/>
            <person name="Grant M."/>
            <person name="Ambacheew D."/>
            <person name="Muzemil S."/>
            <person name="Studholme D.J."/>
        </authorList>
    </citation>
    <scope>NUCLEOTIDE SEQUENCE [LARGE SCALE GENOMIC DNA]</scope>
</reference>
<name>A0A426Z3A3_ENSVE</name>
<feature type="compositionally biased region" description="Gly residues" evidence="1">
    <location>
        <begin position="174"/>
        <end position="185"/>
    </location>
</feature>
<dbReference type="EMBL" id="AMZH03008673">
    <property type="protein sequence ID" value="RRT58457.1"/>
    <property type="molecule type" value="Genomic_DNA"/>
</dbReference>
<feature type="region of interest" description="Disordered" evidence="1">
    <location>
        <begin position="162"/>
        <end position="187"/>
    </location>
</feature>